<proteinExistence type="predicted"/>
<dbReference type="OrthoDB" id="4174227at2759"/>
<reference evidence="2 3" key="1">
    <citation type="journal article" date="2018" name="Nat. Ecol. Evol.">
        <title>Pezizomycetes genomes reveal the molecular basis of ectomycorrhizal truffle lifestyle.</title>
        <authorList>
            <person name="Murat C."/>
            <person name="Payen T."/>
            <person name="Noel B."/>
            <person name="Kuo A."/>
            <person name="Morin E."/>
            <person name="Chen J."/>
            <person name="Kohler A."/>
            <person name="Krizsan K."/>
            <person name="Balestrini R."/>
            <person name="Da Silva C."/>
            <person name="Montanini B."/>
            <person name="Hainaut M."/>
            <person name="Levati E."/>
            <person name="Barry K.W."/>
            <person name="Belfiori B."/>
            <person name="Cichocki N."/>
            <person name="Clum A."/>
            <person name="Dockter R.B."/>
            <person name="Fauchery L."/>
            <person name="Guy J."/>
            <person name="Iotti M."/>
            <person name="Le Tacon F."/>
            <person name="Lindquist E.A."/>
            <person name="Lipzen A."/>
            <person name="Malagnac F."/>
            <person name="Mello A."/>
            <person name="Molinier V."/>
            <person name="Miyauchi S."/>
            <person name="Poulain J."/>
            <person name="Riccioni C."/>
            <person name="Rubini A."/>
            <person name="Sitrit Y."/>
            <person name="Splivallo R."/>
            <person name="Traeger S."/>
            <person name="Wang M."/>
            <person name="Zifcakova L."/>
            <person name="Wipf D."/>
            <person name="Zambonelli A."/>
            <person name="Paolocci F."/>
            <person name="Nowrousian M."/>
            <person name="Ottonello S."/>
            <person name="Baldrian P."/>
            <person name="Spatafora J.W."/>
            <person name="Henrissat B."/>
            <person name="Nagy L.G."/>
            <person name="Aury J.M."/>
            <person name="Wincker P."/>
            <person name="Grigoriev I.V."/>
            <person name="Bonfante P."/>
            <person name="Martin F.M."/>
        </authorList>
    </citation>
    <scope>NUCLEOTIDE SEQUENCE [LARGE SCALE GENOMIC DNA]</scope>
    <source>
        <strain evidence="2 3">CCBAS932</strain>
    </source>
</reference>
<dbReference type="InParanoid" id="A0A3N4K9H3"/>
<dbReference type="InterPro" id="IPR012337">
    <property type="entry name" value="RNaseH-like_sf"/>
</dbReference>
<evidence type="ECO:0000313" key="3">
    <source>
        <dbReference type="Proteomes" id="UP000277580"/>
    </source>
</evidence>
<dbReference type="SUPFAM" id="SSF53098">
    <property type="entry name" value="Ribonuclease H-like"/>
    <property type="match status" value="1"/>
</dbReference>
<dbReference type="Proteomes" id="UP000277580">
    <property type="component" value="Unassembled WGS sequence"/>
</dbReference>
<organism evidence="2 3">
    <name type="scientific">Morchella conica CCBAS932</name>
    <dbReference type="NCBI Taxonomy" id="1392247"/>
    <lineage>
        <taxon>Eukaryota</taxon>
        <taxon>Fungi</taxon>
        <taxon>Dikarya</taxon>
        <taxon>Ascomycota</taxon>
        <taxon>Pezizomycotina</taxon>
        <taxon>Pezizomycetes</taxon>
        <taxon>Pezizales</taxon>
        <taxon>Morchellaceae</taxon>
        <taxon>Morchella</taxon>
    </lineage>
</organism>
<dbReference type="AlphaFoldDB" id="A0A3N4K9H3"/>
<gene>
    <name evidence="2" type="ORF">P167DRAFT_579554</name>
</gene>
<name>A0A3N4K9H3_9PEZI</name>
<feature type="region of interest" description="Disordered" evidence="1">
    <location>
        <begin position="42"/>
        <end position="62"/>
    </location>
</feature>
<keyword evidence="3" id="KW-1185">Reference proteome</keyword>
<sequence length="231" mass="25765">MSTNSEDPNSASSNLVQARRNNPDPLILNCIQPGISVISSSISSPTDGLSIEDTLPQNDDPNLQLLNQPSYESNPMERDMAGRDLAAIHLERPASINMVTSAYSAGDYNDYNERGFFPPTGQDSGELKRVEGVLASASDARHIIINTDSEYILRCVKNWRPLWERYGFVDGEGNSIADYEVIKSILNIIDRRTLNNKRTTFKYIEGISEDLCFIPPIRPANEAAQWIGWVE</sequence>
<dbReference type="EMBL" id="ML119193">
    <property type="protein sequence ID" value="RPB07156.1"/>
    <property type="molecule type" value="Genomic_DNA"/>
</dbReference>
<dbReference type="InterPro" id="IPR036397">
    <property type="entry name" value="RNaseH_sf"/>
</dbReference>
<dbReference type="GO" id="GO:0003676">
    <property type="term" value="F:nucleic acid binding"/>
    <property type="evidence" value="ECO:0007669"/>
    <property type="project" value="InterPro"/>
</dbReference>
<evidence type="ECO:0008006" key="4">
    <source>
        <dbReference type="Google" id="ProtNLM"/>
    </source>
</evidence>
<dbReference type="Gene3D" id="3.30.420.10">
    <property type="entry name" value="Ribonuclease H-like superfamily/Ribonuclease H"/>
    <property type="match status" value="1"/>
</dbReference>
<evidence type="ECO:0000313" key="2">
    <source>
        <dbReference type="EMBL" id="RPB07156.1"/>
    </source>
</evidence>
<protein>
    <recommendedName>
        <fullName evidence="4">RNase H type-1 domain-containing protein</fullName>
    </recommendedName>
</protein>
<accession>A0A3N4K9H3</accession>
<evidence type="ECO:0000256" key="1">
    <source>
        <dbReference type="SAM" id="MobiDB-lite"/>
    </source>
</evidence>